<proteinExistence type="inferred from homology"/>
<evidence type="ECO:0000313" key="10">
    <source>
        <dbReference type="Proteomes" id="UP000774326"/>
    </source>
</evidence>
<evidence type="ECO:0000259" key="8">
    <source>
        <dbReference type="Pfam" id="PF04719"/>
    </source>
</evidence>
<dbReference type="PANTHER" id="PTHR13218:SF8">
    <property type="entry name" value="TRANSCRIPTION INITIATION FACTOR TFIID SUBUNIT 11"/>
    <property type="match status" value="1"/>
</dbReference>
<dbReference type="CDD" id="cd08048">
    <property type="entry name" value="HFD_TAF11"/>
    <property type="match status" value="1"/>
</dbReference>
<dbReference type="Pfam" id="PF04719">
    <property type="entry name" value="TAFII28"/>
    <property type="match status" value="1"/>
</dbReference>
<dbReference type="AlphaFoldDB" id="A0A9P8TP80"/>
<feature type="coiled-coil region" evidence="6">
    <location>
        <begin position="205"/>
        <end position="251"/>
    </location>
</feature>
<reference evidence="9" key="1">
    <citation type="journal article" date="2021" name="Open Biol.">
        <title>Shared evolutionary footprints suggest mitochondrial oxidative damage underlies multiple complex I losses in fungi.</title>
        <authorList>
            <person name="Schikora-Tamarit M.A."/>
            <person name="Marcet-Houben M."/>
            <person name="Nosek J."/>
            <person name="Gabaldon T."/>
        </authorList>
    </citation>
    <scope>NUCLEOTIDE SEQUENCE</scope>
    <source>
        <strain evidence="9">CBS2887</strain>
    </source>
</reference>
<keyword evidence="5" id="KW-0539">Nucleus</keyword>
<dbReference type="GO" id="GO:0051123">
    <property type="term" value="P:RNA polymerase II preinitiation complex assembly"/>
    <property type="evidence" value="ECO:0007669"/>
    <property type="project" value="InterPro"/>
</dbReference>
<dbReference type="GO" id="GO:0016251">
    <property type="term" value="F:RNA polymerase II general transcription initiation factor activity"/>
    <property type="evidence" value="ECO:0007669"/>
    <property type="project" value="TreeGrafter"/>
</dbReference>
<sequence length="294" mass="34270">MSQSSSHSGNILQQGSSQPFSSQQQLLQKQQNITTAPTGAEEEENDSDLDLSDVPMDELEFEDEEDDDDEEYDDLYEKYQRIIDNEEDFIRKKLLQDINPSKVNINDDSNHYGEQPMEEFDKDDKLRLLIENLDEDQMARYSTYRRATISRNTMKKIVNATVNQSVSLNVAIAISGISKIFVGEIIEKAIDIKKRYDKAKYLIKLNEKKELNELLKVRLEDLELCKDPSESMKIQEKINEINKELKKMNLLNVNENGPLLPDHIREAWRLYRLENNPPSHQWALQGERDGLMFR</sequence>
<feature type="domain" description="TAFII28-like protein" evidence="8">
    <location>
        <begin position="128"/>
        <end position="200"/>
    </location>
</feature>
<reference evidence="9" key="2">
    <citation type="submission" date="2021-01" db="EMBL/GenBank/DDBJ databases">
        <authorList>
            <person name="Schikora-Tamarit M.A."/>
        </authorList>
    </citation>
    <scope>NUCLEOTIDE SEQUENCE</scope>
    <source>
        <strain evidence="9">CBS2887</strain>
    </source>
</reference>
<feature type="region of interest" description="Disordered" evidence="7">
    <location>
        <begin position="1"/>
        <end position="72"/>
    </location>
</feature>
<dbReference type="PANTHER" id="PTHR13218">
    <property type="entry name" value="TRANSCRIPTION INITIATION FACTOR TFIID SUBUNIT 11-RELATED"/>
    <property type="match status" value="1"/>
</dbReference>
<protein>
    <recommendedName>
        <fullName evidence="8">TAFII28-like protein domain-containing protein</fullName>
    </recommendedName>
</protein>
<gene>
    <name evidence="9" type="ORF">WICPIJ_003443</name>
</gene>
<dbReference type="InterPro" id="IPR045127">
    <property type="entry name" value="TAF11-like"/>
</dbReference>
<feature type="compositionally biased region" description="Acidic residues" evidence="7">
    <location>
        <begin position="40"/>
        <end position="72"/>
    </location>
</feature>
<comment type="caution">
    <text evidence="9">The sequence shown here is derived from an EMBL/GenBank/DDBJ whole genome shotgun (WGS) entry which is preliminary data.</text>
</comment>
<keyword evidence="3" id="KW-0805">Transcription regulation</keyword>
<evidence type="ECO:0000256" key="7">
    <source>
        <dbReference type="SAM" id="MobiDB-lite"/>
    </source>
</evidence>
<accession>A0A9P8TP80</accession>
<feature type="compositionally biased region" description="Polar residues" evidence="7">
    <location>
        <begin position="1"/>
        <end position="11"/>
    </location>
</feature>
<dbReference type="InterPro" id="IPR006809">
    <property type="entry name" value="TAFII28_dom"/>
</dbReference>
<dbReference type="Gene3D" id="1.10.20.10">
    <property type="entry name" value="Histone, subunit A"/>
    <property type="match status" value="1"/>
</dbReference>
<keyword evidence="4" id="KW-0804">Transcription</keyword>
<comment type="similarity">
    <text evidence="2">Belongs to the TAF11 family.</text>
</comment>
<evidence type="ECO:0000256" key="2">
    <source>
        <dbReference type="ARBA" id="ARBA00009788"/>
    </source>
</evidence>
<evidence type="ECO:0000256" key="1">
    <source>
        <dbReference type="ARBA" id="ARBA00004123"/>
    </source>
</evidence>
<evidence type="ECO:0000313" key="9">
    <source>
        <dbReference type="EMBL" id="KAH3685581.1"/>
    </source>
</evidence>
<dbReference type="InterPro" id="IPR009072">
    <property type="entry name" value="Histone-fold"/>
</dbReference>
<organism evidence="9 10">
    <name type="scientific">Wickerhamomyces pijperi</name>
    <name type="common">Yeast</name>
    <name type="synonym">Pichia pijperi</name>
    <dbReference type="NCBI Taxonomy" id="599730"/>
    <lineage>
        <taxon>Eukaryota</taxon>
        <taxon>Fungi</taxon>
        <taxon>Dikarya</taxon>
        <taxon>Ascomycota</taxon>
        <taxon>Saccharomycotina</taxon>
        <taxon>Saccharomycetes</taxon>
        <taxon>Phaffomycetales</taxon>
        <taxon>Wickerhamomycetaceae</taxon>
        <taxon>Wickerhamomyces</taxon>
    </lineage>
</organism>
<keyword evidence="10" id="KW-1185">Reference proteome</keyword>
<evidence type="ECO:0000256" key="3">
    <source>
        <dbReference type="ARBA" id="ARBA00023015"/>
    </source>
</evidence>
<feature type="compositionally biased region" description="Low complexity" evidence="7">
    <location>
        <begin position="12"/>
        <end position="31"/>
    </location>
</feature>
<dbReference type="OrthoDB" id="28335at2759"/>
<keyword evidence="6" id="KW-0175">Coiled coil</keyword>
<name>A0A9P8TP80_WICPI</name>
<dbReference type="SUPFAM" id="SSF47113">
    <property type="entry name" value="Histone-fold"/>
    <property type="match status" value="1"/>
</dbReference>
<evidence type="ECO:0000256" key="5">
    <source>
        <dbReference type="ARBA" id="ARBA00023242"/>
    </source>
</evidence>
<dbReference type="Proteomes" id="UP000774326">
    <property type="component" value="Unassembled WGS sequence"/>
</dbReference>
<evidence type="ECO:0000256" key="4">
    <source>
        <dbReference type="ARBA" id="ARBA00023163"/>
    </source>
</evidence>
<comment type="subcellular location">
    <subcellularLocation>
        <location evidence="1">Nucleus</location>
    </subcellularLocation>
</comment>
<dbReference type="EMBL" id="JAEUBG010001898">
    <property type="protein sequence ID" value="KAH3685581.1"/>
    <property type="molecule type" value="Genomic_DNA"/>
</dbReference>
<dbReference type="GO" id="GO:0005669">
    <property type="term" value="C:transcription factor TFIID complex"/>
    <property type="evidence" value="ECO:0007669"/>
    <property type="project" value="InterPro"/>
</dbReference>
<dbReference type="GO" id="GO:0046982">
    <property type="term" value="F:protein heterodimerization activity"/>
    <property type="evidence" value="ECO:0007669"/>
    <property type="project" value="InterPro"/>
</dbReference>
<evidence type="ECO:0000256" key="6">
    <source>
        <dbReference type="SAM" id="Coils"/>
    </source>
</evidence>